<dbReference type="EC" id="2.7.7.6" evidence="2"/>
<accession>A0AAV1CWL6</accession>
<evidence type="ECO:0000256" key="7">
    <source>
        <dbReference type="SAM" id="MobiDB-lite"/>
    </source>
</evidence>
<dbReference type="InterPro" id="IPR044893">
    <property type="entry name" value="RNA_pol_Rpb1_clamp_domain"/>
</dbReference>
<evidence type="ECO:0000313" key="10">
    <source>
        <dbReference type="Proteomes" id="UP001161247"/>
    </source>
</evidence>
<sequence length="333" mass="36888">MAQTTEGGATEEVEKILFNFMTNEEVKRHSVVKVINPLLLDGLGRPTPGGLYDPALGPFDEISSCKSCGQRAYNCPGYCGHIELVSPVYNPLLFHGLYNLLQRICFFCFRFRADRGEVDRCVSRLKLIAKGDVIGSRNLDSTDSPNLDAPEDSEGSHVSHGNRNPGAEIHLEPMEQSSWDSFQFTEAMSVLNKFLKPRTAKCPNCKAKNPKITKPTFGWLYHGLSGVEIRGNIIKSYGLDGLTGGSEERSVSEVLNDNDSAWENDHEAAESDSFSTFSDGTKSSRVTRPSFETSVSQVFQKHKNTFSGPLLPTEVRDLLKHLWEAEASICSFI</sequence>
<evidence type="ECO:0000256" key="5">
    <source>
        <dbReference type="ARBA" id="ARBA00022695"/>
    </source>
</evidence>
<gene>
    <name evidence="9" type="ORF">OLC1_LOCUS9963</name>
</gene>
<organism evidence="9 10">
    <name type="scientific">Oldenlandia corymbosa var. corymbosa</name>
    <dbReference type="NCBI Taxonomy" id="529605"/>
    <lineage>
        <taxon>Eukaryota</taxon>
        <taxon>Viridiplantae</taxon>
        <taxon>Streptophyta</taxon>
        <taxon>Embryophyta</taxon>
        <taxon>Tracheophyta</taxon>
        <taxon>Spermatophyta</taxon>
        <taxon>Magnoliopsida</taxon>
        <taxon>eudicotyledons</taxon>
        <taxon>Gunneridae</taxon>
        <taxon>Pentapetalae</taxon>
        <taxon>asterids</taxon>
        <taxon>lamiids</taxon>
        <taxon>Gentianales</taxon>
        <taxon>Rubiaceae</taxon>
        <taxon>Rubioideae</taxon>
        <taxon>Spermacoceae</taxon>
        <taxon>Hedyotis-Oldenlandia complex</taxon>
        <taxon>Oldenlandia</taxon>
    </lineage>
</organism>
<dbReference type="EMBL" id="OX459120">
    <property type="protein sequence ID" value="CAI9100049.1"/>
    <property type="molecule type" value="Genomic_DNA"/>
</dbReference>
<feature type="region of interest" description="Disordered" evidence="7">
    <location>
        <begin position="139"/>
        <end position="168"/>
    </location>
</feature>
<name>A0AAV1CWL6_OLDCO</name>
<comment type="similarity">
    <text evidence="1">Belongs to the RNA polymerase beta' chain family.</text>
</comment>
<keyword evidence="3" id="KW-0240">DNA-directed RNA polymerase</keyword>
<protein>
    <recommendedName>
        <fullName evidence="2">DNA-directed RNA polymerase</fullName>
        <ecNumber evidence="2">2.7.7.6</ecNumber>
    </recommendedName>
</protein>
<keyword evidence="10" id="KW-1185">Reference proteome</keyword>
<proteinExistence type="inferred from homology"/>
<keyword evidence="4" id="KW-0808">Transferase</keyword>
<reference evidence="9" key="1">
    <citation type="submission" date="2023-03" db="EMBL/GenBank/DDBJ databases">
        <authorList>
            <person name="Julca I."/>
        </authorList>
    </citation>
    <scope>NUCLEOTIDE SEQUENCE</scope>
</reference>
<evidence type="ECO:0000256" key="6">
    <source>
        <dbReference type="ARBA" id="ARBA00023163"/>
    </source>
</evidence>
<evidence type="ECO:0000256" key="2">
    <source>
        <dbReference type="ARBA" id="ARBA00012418"/>
    </source>
</evidence>
<dbReference type="AlphaFoldDB" id="A0AAV1CWL6"/>
<dbReference type="GO" id="GO:0003677">
    <property type="term" value="F:DNA binding"/>
    <property type="evidence" value="ECO:0007669"/>
    <property type="project" value="InterPro"/>
</dbReference>
<dbReference type="Proteomes" id="UP001161247">
    <property type="component" value="Chromosome 3"/>
</dbReference>
<dbReference type="InterPro" id="IPR045867">
    <property type="entry name" value="DNA-dir_RpoC_beta_prime"/>
</dbReference>
<keyword evidence="6" id="KW-0804">Transcription</keyword>
<feature type="domain" description="RNA polymerase Rpb1" evidence="8">
    <location>
        <begin position="11"/>
        <end position="212"/>
    </location>
</feature>
<dbReference type="GO" id="GO:0003899">
    <property type="term" value="F:DNA-directed RNA polymerase activity"/>
    <property type="evidence" value="ECO:0007669"/>
    <property type="project" value="UniProtKB-EC"/>
</dbReference>
<keyword evidence="5" id="KW-0548">Nucleotidyltransferase</keyword>
<dbReference type="GO" id="GO:0006351">
    <property type="term" value="P:DNA-templated transcription"/>
    <property type="evidence" value="ECO:0007669"/>
    <property type="project" value="InterPro"/>
</dbReference>
<evidence type="ECO:0000256" key="1">
    <source>
        <dbReference type="ARBA" id="ARBA00006460"/>
    </source>
</evidence>
<evidence type="ECO:0000256" key="3">
    <source>
        <dbReference type="ARBA" id="ARBA00022478"/>
    </source>
</evidence>
<dbReference type="InterPro" id="IPR007080">
    <property type="entry name" value="RNA_pol_Rpb1_1"/>
</dbReference>
<dbReference type="PANTHER" id="PTHR19376:SF11">
    <property type="entry name" value="DNA-DIRECTED RNA POLYMERASE I SUBUNIT RPA1"/>
    <property type="match status" value="1"/>
</dbReference>
<evidence type="ECO:0000259" key="8">
    <source>
        <dbReference type="Pfam" id="PF04997"/>
    </source>
</evidence>
<dbReference type="Pfam" id="PF04997">
    <property type="entry name" value="RNA_pol_Rpb1_1"/>
    <property type="match status" value="1"/>
</dbReference>
<dbReference type="Gene3D" id="4.10.860.120">
    <property type="entry name" value="RNA polymerase II, clamp domain"/>
    <property type="match status" value="1"/>
</dbReference>
<dbReference type="GO" id="GO:0005736">
    <property type="term" value="C:RNA polymerase I complex"/>
    <property type="evidence" value="ECO:0007669"/>
    <property type="project" value="TreeGrafter"/>
</dbReference>
<evidence type="ECO:0000256" key="4">
    <source>
        <dbReference type="ARBA" id="ARBA00022679"/>
    </source>
</evidence>
<dbReference type="SUPFAM" id="SSF64484">
    <property type="entry name" value="beta and beta-prime subunits of DNA dependent RNA-polymerase"/>
    <property type="match status" value="1"/>
</dbReference>
<evidence type="ECO:0000313" key="9">
    <source>
        <dbReference type="EMBL" id="CAI9100049.1"/>
    </source>
</evidence>
<dbReference type="PANTHER" id="PTHR19376">
    <property type="entry name" value="DNA-DIRECTED RNA POLYMERASE"/>
    <property type="match status" value="1"/>
</dbReference>